<protein>
    <submittedName>
        <fullName evidence="1">Uncharacterized protein</fullName>
    </submittedName>
</protein>
<keyword evidence="2" id="KW-1185">Reference proteome</keyword>
<evidence type="ECO:0000313" key="1">
    <source>
        <dbReference type="EMBL" id="KAK8196094.1"/>
    </source>
</evidence>
<gene>
    <name evidence="1" type="ORF">M8818_007247</name>
</gene>
<evidence type="ECO:0000313" key="2">
    <source>
        <dbReference type="Proteomes" id="UP001320706"/>
    </source>
</evidence>
<sequence length="184" mass="20093">MVQSTFETPETPETSSDGNTLFPQYGFLGCEATPIQCSQGTETLPDPILLNTNTPWSAFLCGSQGSGKSYTLSCMLENCLYSNEKIGKLPEPLAGVVFHNDTRSVGSICEAAYLASLGIEVTVLVSPSNQHRLREAYSKISASFGNLTVKPLLLQSRHLNAEHMNKLMGFTEQKEKVPLYQVVI</sequence>
<reference evidence="1" key="1">
    <citation type="submission" date="2024-02" db="EMBL/GenBank/DDBJ databases">
        <title>Metagenome Assembled Genome of Zalaria obscura JY119.</title>
        <authorList>
            <person name="Vighnesh L."/>
            <person name="Jagadeeshwari U."/>
            <person name="Venkata Ramana C."/>
            <person name="Sasikala C."/>
        </authorList>
    </citation>
    <scope>NUCLEOTIDE SEQUENCE</scope>
    <source>
        <strain evidence="1">JY119</strain>
    </source>
</reference>
<accession>A0ACC3S694</accession>
<organism evidence="1 2">
    <name type="scientific">Zalaria obscura</name>
    <dbReference type="NCBI Taxonomy" id="2024903"/>
    <lineage>
        <taxon>Eukaryota</taxon>
        <taxon>Fungi</taxon>
        <taxon>Dikarya</taxon>
        <taxon>Ascomycota</taxon>
        <taxon>Pezizomycotina</taxon>
        <taxon>Dothideomycetes</taxon>
        <taxon>Dothideomycetidae</taxon>
        <taxon>Dothideales</taxon>
        <taxon>Zalariaceae</taxon>
        <taxon>Zalaria</taxon>
    </lineage>
</organism>
<name>A0ACC3S694_9PEZI</name>
<dbReference type="EMBL" id="JAMKPW020000042">
    <property type="protein sequence ID" value="KAK8196094.1"/>
    <property type="molecule type" value="Genomic_DNA"/>
</dbReference>
<dbReference type="Proteomes" id="UP001320706">
    <property type="component" value="Unassembled WGS sequence"/>
</dbReference>
<comment type="caution">
    <text evidence="1">The sequence shown here is derived from an EMBL/GenBank/DDBJ whole genome shotgun (WGS) entry which is preliminary data.</text>
</comment>
<proteinExistence type="predicted"/>